<feature type="non-terminal residue" evidence="1">
    <location>
        <position position="1"/>
    </location>
</feature>
<gene>
    <name evidence="1" type="ORF">MKW94_013283</name>
</gene>
<keyword evidence="2" id="KW-1185">Reference proteome</keyword>
<feature type="non-terminal residue" evidence="1">
    <location>
        <position position="57"/>
    </location>
</feature>
<organism evidence="1 2">
    <name type="scientific">Papaver nudicaule</name>
    <name type="common">Iceland poppy</name>
    <dbReference type="NCBI Taxonomy" id="74823"/>
    <lineage>
        <taxon>Eukaryota</taxon>
        <taxon>Viridiplantae</taxon>
        <taxon>Streptophyta</taxon>
        <taxon>Embryophyta</taxon>
        <taxon>Tracheophyta</taxon>
        <taxon>Spermatophyta</taxon>
        <taxon>Magnoliopsida</taxon>
        <taxon>Ranunculales</taxon>
        <taxon>Papaveraceae</taxon>
        <taxon>Papaveroideae</taxon>
        <taxon>Papaver</taxon>
    </lineage>
</organism>
<name>A0AA42B4J6_PAPNU</name>
<dbReference type="Proteomes" id="UP001177140">
    <property type="component" value="Unassembled WGS sequence"/>
</dbReference>
<evidence type="ECO:0000313" key="2">
    <source>
        <dbReference type="Proteomes" id="UP001177140"/>
    </source>
</evidence>
<protein>
    <submittedName>
        <fullName evidence="1">Uncharacterized protein</fullName>
    </submittedName>
</protein>
<proteinExistence type="predicted"/>
<dbReference type="AlphaFoldDB" id="A0AA42B4J6"/>
<accession>A0AA42B4J6</accession>
<reference evidence="1" key="1">
    <citation type="submission" date="2022-03" db="EMBL/GenBank/DDBJ databases">
        <title>A functionally conserved STORR gene fusion in Papaver species that diverged 16.8 million years ago.</title>
        <authorList>
            <person name="Catania T."/>
        </authorList>
    </citation>
    <scope>NUCLEOTIDE SEQUENCE</scope>
    <source>
        <strain evidence="1">S-191538</strain>
    </source>
</reference>
<dbReference type="EMBL" id="JAJJMA010324355">
    <property type="protein sequence ID" value="MCL7050161.1"/>
    <property type="molecule type" value="Genomic_DNA"/>
</dbReference>
<comment type="caution">
    <text evidence="1">The sequence shown here is derived from an EMBL/GenBank/DDBJ whole genome shotgun (WGS) entry which is preliminary data.</text>
</comment>
<evidence type="ECO:0000313" key="1">
    <source>
        <dbReference type="EMBL" id="MCL7050161.1"/>
    </source>
</evidence>
<sequence length="57" mass="6172">KTRQPICIRAQCVLTTTTASAVVDMEKLQLPSLEAHLRSLAMDRSMAYVGSVGPPTK</sequence>